<comment type="similarity">
    <text evidence="1">Belongs to the LysR transcriptional regulatory family.</text>
</comment>
<name>A0A8I1EG46_PSEPU</name>
<evidence type="ECO:0000256" key="4">
    <source>
        <dbReference type="ARBA" id="ARBA00023159"/>
    </source>
</evidence>
<dbReference type="Pfam" id="PF03466">
    <property type="entry name" value="LysR_substrate"/>
    <property type="match status" value="1"/>
</dbReference>
<dbReference type="EMBL" id="JAEHTE010000014">
    <property type="protein sequence ID" value="MBI6885016.1"/>
    <property type="molecule type" value="Genomic_DNA"/>
</dbReference>
<dbReference type="InterPro" id="IPR000847">
    <property type="entry name" value="LysR_HTH_N"/>
</dbReference>
<keyword evidence="5" id="KW-0804">Transcription</keyword>
<dbReference type="GO" id="GO:2000142">
    <property type="term" value="P:regulation of DNA-templated transcription initiation"/>
    <property type="evidence" value="ECO:0007669"/>
    <property type="project" value="TreeGrafter"/>
</dbReference>
<keyword evidence="4" id="KW-0010">Activator</keyword>
<dbReference type="Pfam" id="PF00126">
    <property type="entry name" value="HTH_1"/>
    <property type="match status" value="1"/>
</dbReference>
<dbReference type="GO" id="GO:0003700">
    <property type="term" value="F:DNA-binding transcription factor activity"/>
    <property type="evidence" value="ECO:0007669"/>
    <property type="project" value="InterPro"/>
</dbReference>
<dbReference type="SUPFAM" id="SSF53850">
    <property type="entry name" value="Periplasmic binding protein-like II"/>
    <property type="match status" value="1"/>
</dbReference>
<organism evidence="7 8">
    <name type="scientific">Pseudomonas putida</name>
    <name type="common">Arthrobacter siderocapsulatus</name>
    <dbReference type="NCBI Taxonomy" id="303"/>
    <lineage>
        <taxon>Bacteria</taxon>
        <taxon>Pseudomonadati</taxon>
        <taxon>Pseudomonadota</taxon>
        <taxon>Gammaproteobacteria</taxon>
        <taxon>Pseudomonadales</taxon>
        <taxon>Pseudomonadaceae</taxon>
        <taxon>Pseudomonas</taxon>
    </lineage>
</organism>
<dbReference type="InterPro" id="IPR005119">
    <property type="entry name" value="LysR_subst-bd"/>
</dbReference>
<dbReference type="PROSITE" id="PS50931">
    <property type="entry name" value="HTH_LYSR"/>
    <property type="match status" value="1"/>
</dbReference>
<evidence type="ECO:0000256" key="2">
    <source>
        <dbReference type="ARBA" id="ARBA00023015"/>
    </source>
</evidence>
<evidence type="ECO:0000256" key="3">
    <source>
        <dbReference type="ARBA" id="ARBA00023125"/>
    </source>
</evidence>
<dbReference type="Gene3D" id="1.10.10.10">
    <property type="entry name" value="Winged helix-like DNA-binding domain superfamily/Winged helix DNA-binding domain"/>
    <property type="match status" value="1"/>
</dbReference>
<dbReference type="PANTHER" id="PTHR30293">
    <property type="entry name" value="TRANSCRIPTIONAL REGULATORY PROTEIN NAC-RELATED"/>
    <property type="match status" value="1"/>
</dbReference>
<keyword evidence="2" id="KW-0805">Transcription regulation</keyword>
<evidence type="ECO:0000256" key="5">
    <source>
        <dbReference type="ARBA" id="ARBA00023163"/>
    </source>
</evidence>
<dbReference type="RefSeq" id="WP_198747415.1">
    <property type="nucleotide sequence ID" value="NZ_JAEHTE010000014.1"/>
</dbReference>
<reference evidence="7" key="1">
    <citation type="submission" date="2020-12" db="EMBL/GenBank/DDBJ databases">
        <title>Enhanced detection system for hospital associated transmission using whole genome sequencing surveillance.</title>
        <authorList>
            <person name="Harrison L.H."/>
            <person name="Van Tyne D."/>
            <person name="Marsh J.W."/>
            <person name="Griffith M.P."/>
            <person name="Snyder D.J."/>
            <person name="Cooper V.S."/>
            <person name="Mustapha M."/>
        </authorList>
    </citation>
    <scope>NUCLEOTIDE SEQUENCE</scope>
    <source>
        <strain evidence="7">PSB00042</strain>
    </source>
</reference>
<evidence type="ECO:0000313" key="7">
    <source>
        <dbReference type="EMBL" id="MBI6885016.1"/>
    </source>
</evidence>
<dbReference type="InterPro" id="IPR036388">
    <property type="entry name" value="WH-like_DNA-bd_sf"/>
</dbReference>
<dbReference type="PANTHER" id="PTHR30293:SF0">
    <property type="entry name" value="NITROGEN ASSIMILATION REGULATORY PROTEIN NAC"/>
    <property type="match status" value="1"/>
</dbReference>
<evidence type="ECO:0000259" key="6">
    <source>
        <dbReference type="PROSITE" id="PS50931"/>
    </source>
</evidence>
<dbReference type="Proteomes" id="UP000637061">
    <property type="component" value="Unassembled WGS sequence"/>
</dbReference>
<gene>
    <name evidence="7" type="ORF">JEU22_13965</name>
</gene>
<dbReference type="SUPFAM" id="SSF46785">
    <property type="entry name" value="Winged helix' DNA-binding domain"/>
    <property type="match status" value="1"/>
</dbReference>
<evidence type="ECO:0000256" key="1">
    <source>
        <dbReference type="ARBA" id="ARBA00009437"/>
    </source>
</evidence>
<dbReference type="PRINTS" id="PR00039">
    <property type="entry name" value="HTHLYSR"/>
</dbReference>
<keyword evidence="3" id="KW-0238">DNA-binding</keyword>
<evidence type="ECO:0000313" key="8">
    <source>
        <dbReference type="Proteomes" id="UP000637061"/>
    </source>
</evidence>
<dbReference type="FunFam" id="1.10.10.10:FF:000001">
    <property type="entry name" value="LysR family transcriptional regulator"/>
    <property type="match status" value="1"/>
</dbReference>
<protein>
    <submittedName>
        <fullName evidence="7">LysR family transcriptional regulator</fullName>
    </submittedName>
</protein>
<accession>A0A8I1EG46</accession>
<dbReference type="Gene3D" id="3.40.190.290">
    <property type="match status" value="1"/>
</dbReference>
<sequence>MDLKQLRYFTKIAELGNMTRASESLRIAQPALSQQISNLESELGTRLFDRGVYGARLTSSGELLYGHAKSLLRQVQDVREAISEEVQHPTGRVAIGIPGSTAKLLAEPLLRTVLQEGTILLEIVERPSAELIDLVATGKLDLAVVVDAQKRKGARISPLFTEQMCAVLPMEMKKGKASVKLKDIAESPLILPSAPSTIRQRVEAALLDKHLKYRVVSEVSSTDLLIRLVSAGLGWTVLPWSAVMEDAKRFQKVQALPIAGHPLEREIALCASDTYPLSRAAEVIQGYVTTILTQLVDEGGWRGTQLIKPGVAD</sequence>
<dbReference type="GO" id="GO:0003677">
    <property type="term" value="F:DNA binding"/>
    <property type="evidence" value="ECO:0007669"/>
    <property type="project" value="UniProtKB-KW"/>
</dbReference>
<dbReference type="InterPro" id="IPR036390">
    <property type="entry name" value="WH_DNA-bd_sf"/>
</dbReference>
<feature type="domain" description="HTH lysR-type" evidence="6">
    <location>
        <begin position="1"/>
        <end position="58"/>
    </location>
</feature>
<comment type="caution">
    <text evidence="7">The sequence shown here is derived from an EMBL/GenBank/DDBJ whole genome shotgun (WGS) entry which is preliminary data.</text>
</comment>
<proteinExistence type="inferred from homology"/>
<dbReference type="AlphaFoldDB" id="A0A8I1EG46"/>